<keyword evidence="5" id="KW-0472">Membrane</keyword>
<feature type="chain" id="PRO_5041897662" description="Sulfotransferase" evidence="8">
    <location>
        <begin position="26"/>
        <end position="413"/>
    </location>
</feature>
<accession>A0AAE0BQS8</accession>
<feature type="compositionally biased region" description="Basic and acidic residues" evidence="7">
    <location>
        <begin position="77"/>
        <end position="86"/>
    </location>
</feature>
<feature type="region of interest" description="Disordered" evidence="7">
    <location>
        <begin position="60"/>
        <end position="90"/>
    </location>
</feature>
<gene>
    <name evidence="9" type="ORF">CYMTET_49963</name>
</gene>
<evidence type="ECO:0000256" key="2">
    <source>
        <dbReference type="ARBA" id="ARBA00022679"/>
    </source>
</evidence>
<keyword evidence="10" id="KW-1185">Reference proteome</keyword>
<dbReference type="Proteomes" id="UP001190700">
    <property type="component" value="Unassembled WGS sequence"/>
</dbReference>
<dbReference type="GO" id="GO:0016020">
    <property type="term" value="C:membrane"/>
    <property type="evidence" value="ECO:0007669"/>
    <property type="project" value="UniProtKB-SubCell"/>
</dbReference>
<dbReference type="EMBL" id="LGRX02033719">
    <property type="protein sequence ID" value="KAK3240185.1"/>
    <property type="molecule type" value="Genomic_DNA"/>
</dbReference>
<evidence type="ECO:0000256" key="8">
    <source>
        <dbReference type="SAM" id="SignalP"/>
    </source>
</evidence>
<evidence type="ECO:0000313" key="9">
    <source>
        <dbReference type="EMBL" id="KAK3240185.1"/>
    </source>
</evidence>
<evidence type="ECO:0000256" key="4">
    <source>
        <dbReference type="ARBA" id="ARBA00022989"/>
    </source>
</evidence>
<keyword evidence="4" id="KW-1133">Transmembrane helix</keyword>
<evidence type="ECO:0000313" key="10">
    <source>
        <dbReference type="Proteomes" id="UP001190700"/>
    </source>
</evidence>
<dbReference type="GO" id="GO:0017095">
    <property type="term" value="F:heparan sulfate 6-sulfotransferase activity"/>
    <property type="evidence" value="ECO:0007669"/>
    <property type="project" value="TreeGrafter"/>
</dbReference>
<keyword evidence="3" id="KW-0812">Transmembrane</keyword>
<keyword evidence="6" id="KW-0325">Glycoprotein</keyword>
<proteinExistence type="predicted"/>
<comment type="subcellular location">
    <subcellularLocation>
        <location evidence="1">Membrane</location>
        <topology evidence="1">Single-pass membrane protein</topology>
    </subcellularLocation>
</comment>
<sequence length="413" mass="47198">MTKTSSFLFSLLVSFAATTSPQVVALDNRYTRRIIPAAREPRYAYLNRVRRKNLSRAHNLRSPDTFSIDAPQIPQESARRLRESSPRRSGASILSRSLNRTVAFKENVEAHFLRQEELNCTSPEDGINAFTGAKNGQNSLYNNDIMASANDLLIYMHIPKCAGSSYLSAISGTTRRRGLRWFPTTEFGDVRDHHSFNSPGCGPLKHMHCGFHEIDSCVGAGISARKPRGCGRRLFVTMIRDPVARAVSEYFWGRGNWCKPGRMNRVQTWPPKLCSAARRGKPQLRTQVKWFNKHSFLEWLRHPSNIGRNRQVKHLVAMELAPSLISEKQCLNMDERRAQDFWRARYPDLQDSANVEDVINQDFDLVRQAVDIVKKRFWFFGITENFQESVACFKNMITGSTVQPATLSDIEFH</sequence>
<name>A0AAE0BQS8_9CHLO</name>
<dbReference type="InterPro" id="IPR027417">
    <property type="entry name" value="P-loop_NTPase"/>
</dbReference>
<evidence type="ECO:0000256" key="3">
    <source>
        <dbReference type="ARBA" id="ARBA00022692"/>
    </source>
</evidence>
<evidence type="ECO:0000256" key="5">
    <source>
        <dbReference type="ARBA" id="ARBA00023136"/>
    </source>
</evidence>
<protein>
    <recommendedName>
        <fullName evidence="11">Sulfotransferase</fullName>
    </recommendedName>
</protein>
<feature type="signal peptide" evidence="8">
    <location>
        <begin position="1"/>
        <end position="25"/>
    </location>
</feature>
<comment type="caution">
    <text evidence="9">The sequence shown here is derived from an EMBL/GenBank/DDBJ whole genome shotgun (WGS) entry which is preliminary data.</text>
</comment>
<keyword evidence="2" id="KW-0808">Transferase</keyword>
<reference evidence="9 10" key="1">
    <citation type="journal article" date="2015" name="Genome Biol. Evol.">
        <title>Comparative Genomics of a Bacterivorous Green Alga Reveals Evolutionary Causalities and Consequences of Phago-Mixotrophic Mode of Nutrition.</title>
        <authorList>
            <person name="Burns J.A."/>
            <person name="Paasch A."/>
            <person name="Narechania A."/>
            <person name="Kim E."/>
        </authorList>
    </citation>
    <scope>NUCLEOTIDE SEQUENCE [LARGE SCALE GENOMIC DNA]</scope>
    <source>
        <strain evidence="9 10">PLY_AMNH</strain>
    </source>
</reference>
<keyword evidence="8" id="KW-0732">Signal</keyword>
<dbReference type="AlphaFoldDB" id="A0AAE0BQS8"/>
<dbReference type="PANTHER" id="PTHR12812">
    <property type="entry name" value="HEPARAN SULFATE 6-O-SULFOTRANSFERASE 3"/>
    <property type="match status" value="1"/>
</dbReference>
<dbReference type="InterPro" id="IPR010635">
    <property type="entry name" value="Heparan_SO4-6-sulfoTrfase"/>
</dbReference>
<evidence type="ECO:0000256" key="7">
    <source>
        <dbReference type="SAM" id="MobiDB-lite"/>
    </source>
</evidence>
<dbReference type="PANTHER" id="PTHR12812:SF0">
    <property type="entry name" value="HEPARAN-SULFATE 6-O-SULFOTRANSFERASE"/>
    <property type="match status" value="1"/>
</dbReference>
<evidence type="ECO:0008006" key="11">
    <source>
        <dbReference type="Google" id="ProtNLM"/>
    </source>
</evidence>
<dbReference type="Gene3D" id="3.40.50.300">
    <property type="entry name" value="P-loop containing nucleotide triphosphate hydrolases"/>
    <property type="match status" value="1"/>
</dbReference>
<organism evidence="9 10">
    <name type="scientific">Cymbomonas tetramitiformis</name>
    <dbReference type="NCBI Taxonomy" id="36881"/>
    <lineage>
        <taxon>Eukaryota</taxon>
        <taxon>Viridiplantae</taxon>
        <taxon>Chlorophyta</taxon>
        <taxon>Pyramimonadophyceae</taxon>
        <taxon>Pyramimonadales</taxon>
        <taxon>Pyramimonadaceae</taxon>
        <taxon>Cymbomonas</taxon>
    </lineage>
</organism>
<evidence type="ECO:0000256" key="1">
    <source>
        <dbReference type="ARBA" id="ARBA00004167"/>
    </source>
</evidence>
<evidence type="ECO:0000256" key="6">
    <source>
        <dbReference type="ARBA" id="ARBA00023180"/>
    </source>
</evidence>